<reference evidence="5" key="1">
    <citation type="submission" date="2025-08" db="UniProtKB">
        <authorList>
            <consortium name="RefSeq"/>
        </authorList>
    </citation>
    <scope>IDENTIFICATION</scope>
</reference>
<organism evidence="4 5">
    <name type="scientific">Elaeis guineensis var. tenera</name>
    <name type="common">Oil palm</name>
    <dbReference type="NCBI Taxonomy" id="51953"/>
    <lineage>
        <taxon>Eukaryota</taxon>
        <taxon>Viridiplantae</taxon>
        <taxon>Streptophyta</taxon>
        <taxon>Embryophyta</taxon>
        <taxon>Tracheophyta</taxon>
        <taxon>Spermatophyta</taxon>
        <taxon>Magnoliopsida</taxon>
        <taxon>Liliopsida</taxon>
        <taxon>Arecaceae</taxon>
        <taxon>Arecoideae</taxon>
        <taxon>Cocoseae</taxon>
        <taxon>Elaeidinae</taxon>
        <taxon>Elaeis</taxon>
    </lineage>
</organism>
<sequence length="896" mass="101694">KFRTVPNPPRKEALGGTAQHRPKCSPRSNRIHRLRASSARRGRLPFIFPPILSAPVFPHPSLSLSFSHSHIRLFPIYKLLDSSRAADIASEGHARWSLGPARQREAEIRIQSRKMTYSASLRGNLPTTLSPYCSSHHYHLTLNQKQRFLVSLKAQKKINCRPLIIRSALKKLQSDVSNGDNGATEPARVLLERLFTKTQKLEEMVNRDSSLSDDAELNMNLEILESDLQAALSVLRKKEEDLQDAERRVLVEQTKLNLTKQDLERQEEEITTAFDKQLQMEEDLKKANSDLASQASQIGDLKLLVEEQGVKIASLQVSLSQKEDLLEKLEKELMMKNEEARTLSSAISSKEQLLYESNEVIRQQETKIEELQQDIKEKEHDLAESLNMTKAEEERIKVLEATLEKQTVEWLQAQKELKELTEQASQSIDDMKESFEDFQRVRSLLAAVRLELISSQEFLASSRRKMEDQAYQFEKLVAEINEQKSVVMSYSENLKVAQIDVENKRSELTAAHAQCKELETQLSVEKENIDCLQQELSRERASLEQKTQKVALLQNELRDKELAYSDTQNLLQVKESELVEASLQIQHLKSEKASVQLILQEKDNDYFNAQKKLAEVNHDIAELKKLINSKEQQLIQTTTRLQEKEEKIQIMQHELDNTKLKYSEATSIVQRIAQLTNKLVISVKDEESCIPTPVDEGGLLGDVGHDPSFRKQKQLETELEMVKESLRQKEMNFLASQKALTSKEEELRAVLKRSDMLEKELTTMKEGLWGDADGLMKLYSLAQERIGGRSMGGLAIERLELEVAQLEAEAAATALQKLADITCQLLKDTDPSMDMGTVILPAEGVEIGGGSGTYPYGRINSLEEAEREVAHLFALTEQLVNEAGISIAEQQHCTDN</sequence>
<protein>
    <submittedName>
        <fullName evidence="5">Myosin-11</fullName>
    </submittedName>
</protein>
<dbReference type="OrthoDB" id="2019763at2759"/>
<dbReference type="SUPFAM" id="SSF57997">
    <property type="entry name" value="Tropomyosin"/>
    <property type="match status" value="1"/>
</dbReference>
<dbReference type="RefSeq" id="XP_010906587.2">
    <property type="nucleotide sequence ID" value="XM_010908285.3"/>
</dbReference>
<name>A0A6I9QC29_ELAGV</name>
<feature type="region of interest" description="Disordered" evidence="3">
    <location>
        <begin position="1"/>
        <end position="26"/>
    </location>
</feature>
<keyword evidence="4" id="KW-1185">Reference proteome</keyword>
<dbReference type="KEGG" id="egu:105033456"/>
<keyword evidence="1 2" id="KW-0175">Coiled coil</keyword>
<feature type="coiled-coil region" evidence="2">
    <location>
        <begin position="712"/>
        <end position="760"/>
    </location>
</feature>
<evidence type="ECO:0000256" key="3">
    <source>
        <dbReference type="SAM" id="MobiDB-lite"/>
    </source>
</evidence>
<evidence type="ECO:0000313" key="5">
    <source>
        <dbReference type="RefSeq" id="XP_010906587.2"/>
    </source>
</evidence>
<dbReference type="InParanoid" id="A0A6I9QC29"/>
<feature type="coiled-coil region" evidence="2">
    <location>
        <begin position="312"/>
        <end position="423"/>
    </location>
</feature>
<gene>
    <name evidence="5" type="primary">LOC105033456</name>
</gene>
<dbReference type="Proteomes" id="UP000504607">
    <property type="component" value="Unplaced"/>
</dbReference>
<evidence type="ECO:0000256" key="1">
    <source>
        <dbReference type="ARBA" id="ARBA00023054"/>
    </source>
</evidence>
<feature type="non-terminal residue" evidence="5">
    <location>
        <position position="1"/>
    </location>
</feature>
<dbReference type="GeneID" id="105033456"/>
<evidence type="ECO:0000256" key="2">
    <source>
        <dbReference type="SAM" id="Coils"/>
    </source>
</evidence>
<accession>A0A6I9QC29</accession>
<dbReference type="FunCoup" id="A0A6I9QC29">
    <property type="interactions" value="479"/>
</dbReference>
<dbReference type="GO" id="GO:0007131">
    <property type="term" value="P:reciprocal meiotic recombination"/>
    <property type="evidence" value="ECO:0007669"/>
    <property type="project" value="TreeGrafter"/>
</dbReference>
<dbReference type="PANTHER" id="PTHR23160:SF19">
    <property type="entry name" value="MYOSIN HEAVY CHAIN-RELATED PROTEIN"/>
    <property type="match status" value="1"/>
</dbReference>
<dbReference type="PANTHER" id="PTHR23160">
    <property type="entry name" value="SYNAPTONEMAL COMPLEX PROTEIN-RELATED"/>
    <property type="match status" value="1"/>
</dbReference>
<evidence type="ECO:0000313" key="4">
    <source>
        <dbReference type="Proteomes" id="UP000504607"/>
    </source>
</evidence>
<feature type="coiled-coil region" evidence="2">
    <location>
        <begin position="221"/>
        <end position="283"/>
    </location>
</feature>
<dbReference type="AlphaFoldDB" id="A0A6I9QC29"/>
<proteinExistence type="predicted"/>
<feature type="coiled-coil region" evidence="2">
    <location>
        <begin position="463"/>
        <end position="661"/>
    </location>
</feature>